<organism evidence="2 3">
    <name type="scientific">Pseudocercospora musae</name>
    <dbReference type="NCBI Taxonomy" id="113226"/>
    <lineage>
        <taxon>Eukaryota</taxon>
        <taxon>Fungi</taxon>
        <taxon>Dikarya</taxon>
        <taxon>Ascomycota</taxon>
        <taxon>Pezizomycotina</taxon>
        <taxon>Dothideomycetes</taxon>
        <taxon>Dothideomycetidae</taxon>
        <taxon>Mycosphaerellales</taxon>
        <taxon>Mycosphaerellaceae</taxon>
        <taxon>Pseudocercospora</taxon>
    </lineage>
</organism>
<gene>
    <name evidence="2" type="ORF">AC579_9135</name>
</gene>
<reference evidence="2 3" key="1">
    <citation type="submission" date="2015-07" db="EMBL/GenBank/DDBJ databases">
        <title>Comparative genomics of the Sigatoka disease complex on banana suggests a link between parallel evolutionary changes in Pseudocercospora fijiensis and Pseudocercospora eumusae and increased virulence on the banana host.</title>
        <authorList>
            <person name="Chang T.-C."/>
            <person name="Salvucci A."/>
            <person name="Crous P.W."/>
            <person name="Stergiopoulos I."/>
        </authorList>
    </citation>
    <scope>NUCLEOTIDE SEQUENCE [LARGE SCALE GENOMIC DNA]</scope>
    <source>
        <strain evidence="2 3">CBS 116634</strain>
    </source>
</reference>
<feature type="region of interest" description="Disordered" evidence="1">
    <location>
        <begin position="54"/>
        <end position="85"/>
    </location>
</feature>
<protein>
    <submittedName>
        <fullName evidence="2">Uncharacterized protein</fullName>
    </submittedName>
</protein>
<proteinExistence type="predicted"/>
<evidence type="ECO:0000313" key="3">
    <source>
        <dbReference type="Proteomes" id="UP000073492"/>
    </source>
</evidence>
<accession>A0A139IIG1</accession>
<evidence type="ECO:0000256" key="1">
    <source>
        <dbReference type="SAM" id="MobiDB-lite"/>
    </source>
</evidence>
<name>A0A139IIG1_9PEZI</name>
<dbReference type="AlphaFoldDB" id="A0A139IIG1"/>
<feature type="region of interest" description="Disordered" evidence="1">
    <location>
        <begin position="1"/>
        <end position="40"/>
    </location>
</feature>
<dbReference type="Proteomes" id="UP000073492">
    <property type="component" value="Unassembled WGS sequence"/>
</dbReference>
<keyword evidence="3" id="KW-1185">Reference proteome</keyword>
<comment type="caution">
    <text evidence="2">The sequence shown here is derived from an EMBL/GenBank/DDBJ whole genome shotgun (WGS) entry which is preliminary data.</text>
</comment>
<dbReference type="EMBL" id="LFZO01000079">
    <property type="protein sequence ID" value="KXT14567.1"/>
    <property type="molecule type" value="Genomic_DNA"/>
</dbReference>
<sequence>MTASINMPPTDRDRLPSMQPKQPLPPTDRDTLPSMQQEKARRLALDANVAALRERLFPSAQPQYPVTSSSDSKSAGQTSDTEPMA</sequence>
<feature type="compositionally biased region" description="Polar residues" evidence="1">
    <location>
        <begin position="60"/>
        <end position="85"/>
    </location>
</feature>
<evidence type="ECO:0000313" key="2">
    <source>
        <dbReference type="EMBL" id="KXT14567.1"/>
    </source>
</evidence>